<feature type="transmembrane region" description="Helical" evidence="1">
    <location>
        <begin position="224"/>
        <end position="243"/>
    </location>
</feature>
<dbReference type="InterPro" id="IPR008875">
    <property type="entry name" value="TraX"/>
</dbReference>
<feature type="transmembrane region" description="Helical" evidence="1">
    <location>
        <begin position="165"/>
        <end position="183"/>
    </location>
</feature>
<protein>
    <submittedName>
        <fullName evidence="2">TraX family protein</fullName>
    </submittedName>
</protein>
<feature type="transmembrane region" description="Helical" evidence="1">
    <location>
        <begin position="65"/>
        <end position="87"/>
    </location>
</feature>
<feature type="transmembrane region" description="Helical" evidence="1">
    <location>
        <begin position="124"/>
        <end position="153"/>
    </location>
</feature>
<evidence type="ECO:0000313" key="2">
    <source>
        <dbReference type="EMBL" id="CYV38223.1"/>
    </source>
</evidence>
<name>A0A0Z8IMH9_STRSU</name>
<keyword evidence="1" id="KW-1133">Transmembrane helix</keyword>
<proteinExistence type="predicted"/>
<organism evidence="2 3">
    <name type="scientific">Streptococcus suis</name>
    <dbReference type="NCBI Taxonomy" id="1307"/>
    <lineage>
        <taxon>Bacteria</taxon>
        <taxon>Bacillati</taxon>
        <taxon>Bacillota</taxon>
        <taxon>Bacilli</taxon>
        <taxon>Lactobacillales</taxon>
        <taxon>Streptococcaceae</taxon>
        <taxon>Streptococcus</taxon>
    </lineage>
</organism>
<feature type="transmembrane region" description="Helical" evidence="1">
    <location>
        <begin position="93"/>
        <end position="112"/>
    </location>
</feature>
<feature type="transmembrane region" description="Helical" evidence="1">
    <location>
        <begin position="33"/>
        <end position="53"/>
    </location>
</feature>
<reference evidence="2 3" key="1">
    <citation type="submission" date="2016-02" db="EMBL/GenBank/DDBJ databases">
        <authorList>
            <consortium name="Pathogen Informatics"/>
        </authorList>
    </citation>
    <scope>NUCLEOTIDE SEQUENCE [LARGE SCALE GENOMIC DNA]</scope>
    <source>
        <strain evidence="2 3">LSS79</strain>
    </source>
</reference>
<keyword evidence="1" id="KW-0472">Membrane</keyword>
<dbReference type="EMBL" id="FIIC01000001">
    <property type="protein sequence ID" value="CYV38223.1"/>
    <property type="molecule type" value="Genomic_DNA"/>
</dbReference>
<accession>A0A0Z8IMH9</accession>
<keyword evidence="1" id="KW-0812">Transmembrane</keyword>
<feature type="transmembrane region" description="Helical" evidence="1">
    <location>
        <begin position="195"/>
        <end position="212"/>
    </location>
</feature>
<dbReference type="Pfam" id="PF05857">
    <property type="entry name" value="TraX"/>
    <property type="match status" value="1"/>
</dbReference>
<dbReference type="RefSeq" id="WP_044678911.1">
    <property type="nucleotide sequence ID" value="NZ_FIIC01000001.1"/>
</dbReference>
<dbReference type="AlphaFoldDB" id="A0A0Z8IMH9"/>
<dbReference type="Proteomes" id="UP000075193">
    <property type="component" value="Unassembled WGS sequence"/>
</dbReference>
<gene>
    <name evidence="2" type="ORF">ERS132441_00114</name>
</gene>
<sequence length="244" mass="27765">MKSYNAYQLKLAMAGLMVLDHLKIIPDFIPDQLALVFHLATRCVAVFFAYMLVEGFLHTRNVKAYLLRLYGTAGLMATGNTFINSLYQSKGIYISNNIFLTLAVGLTMLICLKEFKNNSKTRQVIQVVLAGLCLIFGAAFTEGGAVVLPFILITYLGRKTPFKRNFAYIILALLLLLSSYHPYETIELTIQMMLYNADWLFILVLPILSLYNGQAGPRTAFSRYFFYIFYPLHLWLLATIAYFI</sequence>
<evidence type="ECO:0000256" key="1">
    <source>
        <dbReference type="SAM" id="Phobius"/>
    </source>
</evidence>
<evidence type="ECO:0000313" key="3">
    <source>
        <dbReference type="Proteomes" id="UP000075193"/>
    </source>
</evidence>